<dbReference type="Gene3D" id="1.10.220.150">
    <property type="entry name" value="Arf GTPase activating protein"/>
    <property type="match status" value="1"/>
</dbReference>
<evidence type="ECO:0000259" key="6">
    <source>
        <dbReference type="PROSITE" id="PS50115"/>
    </source>
</evidence>
<evidence type="ECO:0000313" key="8">
    <source>
        <dbReference type="Proteomes" id="UP001150569"/>
    </source>
</evidence>
<dbReference type="GO" id="GO:0008270">
    <property type="term" value="F:zinc ion binding"/>
    <property type="evidence" value="ECO:0007669"/>
    <property type="project" value="UniProtKB-KW"/>
</dbReference>
<keyword evidence="2" id="KW-0479">Metal-binding</keyword>
<dbReference type="EMBL" id="JANBPT010000448">
    <property type="protein sequence ID" value="KAJ1920325.1"/>
    <property type="molecule type" value="Genomic_DNA"/>
</dbReference>
<accession>A0A9W8DRW9</accession>
<evidence type="ECO:0000313" key="7">
    <source>
        <dbReference type="EMBL" id="KAJ1920325.1"/>
    </source>
</evidence>
<keyword evidence="1" id="KW-0343">GTPase activation</keyword>
<dbReference type="SMART" id="SM00105">
    <property type="entry name" value="ArfGap"/>
    <property type="match status" value="1"/>
</dbReference>
<gene>
    <name evidence="7" type="primary">AGD15_2</name>
    <name evidence="7" type="ORF">IWQ60_007030</name>
</gene>
<evidence type="ECO:0000256" key="1">
    <source>
        <dbReference type="ARBA" id="ARBA00022468"/>
    </source>
</evidence>
<dbReference type="PRINTS" id="PR00405">
    <property type="entry name" value="REVINTRACTNG"/>
</dbReference>
<proteinExistence type="predicted"/>
<evidence type="ECO:0000256" key="2">
    <source>
        <dbReference type="ARBA" id="ARBA00022723"/>
    </source>
</evidence>
<evidence type="ECO:0000256" key="5">
    <source>
        <dbReference type="PROSITE-ProRule" id="PRU00288"/>
    </source>
</evidence>
<dbReference type="FunFam" id="1.10.220.150:FF:000009">
    <property type="entry name" value="stromal membrane-associated protein 1 isoform X1"/>
    <property type="match status" value="1"/>
</dbReference>
<evidence type="ECO:0000256" key="3">
    <source>
        <dbReference type="ARBA" id="ARBA00022771"/>
    </source>
</evidence>
<keyword evidence="8" id="KW-1185">Reference proteome</keyword>
<dbReference type="Pfam" id="PF01412">
    <property type="entry name" value="ArfGap"/>
    <property type="match status" value="1"/>
</dbReference>
<comment type="caution">
    <text evidence="7">The sequence shown here is derived from an EMBL/GenBank/DDBJ whole genome shotgun (WGS) entry which is preliminary data.</text>
</comment>
<feature type="domain" description="Arf-GAP" evidence="6">
    <location>
        <begin position="1"/>
        <end position="84"/>
    </location>
</feature>
<dbReference type="PROSITE" id="PS50115">
    <property type="entry name" value="ARFGAP"/>
    <property type="match status" value="1"/>
</dbReference>
<dbReference type="Proteomes" id="UP001150569">
    <property type="component" value="Unassembled WGS sequence"/>
</dbReference>
<dbReference type="SUPFAM" id="SSF57863">
    <property type="entry name" value="ArfGap/RecO-like zinc finger"/>
    <property type="match status" value="1"/>
</dbReference>
<dbReference type="GO" id="GO:0005096">
    <property type="term" value="F:GTPase activator activity"/>
    <property type="evidence" value="ECO:0007669"/>
    <property type="project" value="UniProtKB-KW"/>
</dbReference>
<dbReference type="InterPro" id="IPR001164">
    <property type="entry name" value="ArfGAP_dom"/>
</dbReference>
<organism evidence="7 8">
    <name type="scientific">Tieghemiomyces parasiticus</name>
    <dbReference type="NCBI Taxonomy" id="78921"/>
    <lineage>
        <taxon>Eukaryota</taxon>
        <taxon>Fungi</taxon>
        <taxon>Fungi incertae sedis</taxon>
        <taxon>Zoopagomycota</taxon>
        <taxon>Kickxellomycotina</taxon>
        <taxon>Dimargaritomycetes</taxon>
        <taxon>Dimargaritales</taxon>
        <taxon>Dimargaritaceae</taxon>
        <taxon>Tieghemiomyces</taxon>
    </lineage>
</organism>
<dbReference type="GO" id="GO:0005737">
    <property type="term" value="C:cytoplasm"/>
    <property type="evidence" value="ECO:0007669"/>
    <property type="project" value="TreeGrafter"/>
</dbReference>
<dbReference type="AlphaFoldDB" id="A0A9W8DRW9"/>
<dbReference type="InterPro" id="IPR038508">
    <property type="entry name" value="ArfGAP_dom_sf"/>
</dbReference>
<dbReference type="PANTHER" id="PTHR45705">
    <property type="entry name" value="FI20236P1"/>
    <property type="match status" value="1"/>
</dbReference>
<dbReference type="CDD" id="cd08204">
    <property type="entry name" value="ArfGap"/>
    <property type="match status" value="1"/>
</dbReference>
<name>A0A9W8DRW9_9FUNG</name>
<protein>
    <submittedName>
        <fullName evidence="7">ADP-ribosylation factor GTPase-activating protein</fullName>
    </submittedName>
</protein>
<reference evidence="7" key="1">
    <citation type="submission" date="2022-07" db="EMBL/GenBank/DDBJ databases">
        <title>Phylogenomic reconstructions and comparative analyses of Kickxellomycotina fungi.</title>
        <authorList>
            <person name="Reynolds N.K."/>
            <person name="Stajich J.E."/>
            <person name="Barry K."/>
            <person name="Grigoriev I.V."/>
            <person name="Crous P."/>
            <person name="Smith M.E."/>
        </authorList>
    </citation>
    <scope>NUCLEOTIDE SEQUENCE</scope>
    <source>
        <strain evidence="7">RSA 861</strain>
    </source>
</reference>
<keyword evidence="4" id="KW-0862">Zinc</keyword>
<dbReference type="OrthoDB" id="10266696at2759"/>
<evidence type="ECO:0000256" key="4">
    <source>
        <dbReference type="ARBA" id="ARBA00022833"/>
    </source>
</evidence>
<dbReference type="InterPro" id="IPR051718">
    <property type="entry name" value="ARF_GTPase-activating"/>
</dbReference>
<keyword evidence="3 5" id="KW-0863">Zinc-finger</keyword>
<dbReference type="PANTHER" id="PTHR45705:SF1">
    <property type="entry name" value="FI20236P1"/>
    <property type="match status" value="1"/>
</dbReference>
<dbReference type="InterPro" id="IPR037278">
    <property type="entry name" value="ARFGAP/RecO"/>
</dbReference>
<sequence>MEVVGRLQALLREPSNSTCADCDESGPRWASVNLGIFICLRCSGIHRSLGTHLSQVRSVDLDRWEEVHVDTMQRVGNERARVYWSRTGRHLLAANPHDDR</sequence>